<dbReference type="OrthoDB" id="9783470at2"/>
<evidence type="ECO:0000256" key="2">
    <source>
        <dbReference type="ARBA" id="ARBA00007118"/>
    </source>
</evidence>
<dbReference type="Proteomes" id="UP000010797">
    <property type="component" value="Chromosome"/>
</dbReference>
<feature type="domain" description="Nitroreductase" evidence="6">
    <location>
        <begin position="9"/>
        <end position="160"/>
    </location>
</feature>
<comment type="similarity">
    <text evidence="2">Belongs to the nitroreductase family.</text>
</comment>
<evidence type="ECO:0000256" key="5">
    <source>
        <dbReference type="ARBA" id="ARBA00023002"/>
    </source>
</evidence>
<dbReference type="InterPro" id="IPR029479">
    <property type="entry name" value="Nitroreductase"/>
</dbReference>
<dbReference type="CDD" id="cd02062">
    <property type="entry name" value="Nitro_FMN_reductase"/>
    <property type="match status" value="1"/>
</dbReference>
<keyword evidence="4" id="KW-0288">FMN</keyword>
<dbReference type="HOGENOM" id="CLU_070764_7_0_9"/>
<dbReference type="SUPFAM" id="SSF55469">
    <property type="entry name" value="FMN-dependent nitroreductase-like"/>
    <property type="match status" value="1"/>
</dbReference>
<accession>L0F6E5</accession>
<dbReference type="EMBL" id="CP003344">
    <property type="protein sequence ID" value="AGA68590.1"/>
    <property type="molecule type" value="Genomic_DNA"/>
</dbReference>
<dbReference type="STRING" id="871963.Desdi_1073"/>
<name>L0F6E5_DESDL</name>
<keyword evidence="5" id="KW-0560">Oxidoreductase</keyword>
<proteinExistence type="inferred from homology"/>
<dbReference type="eggNOG" id="COG0778">
    <property type="taxonomic scope" value="Bacteria"/>
</dbReference>
<dbReference type="PANTHER" id="PTHR43673:SF2">
    <property type="entry name" value="NITROREDUCTASE"/>
    <property type="match status" value="1"/>
</dbReference>
<evidence type="ECO:0000313" key="7">
    <source>
        <dbReference type="EMBL" id="AGA68590.1"/>
    </source>
</evidence>
<dbReference type="InterPro" id="IPR000415">
    <property type="entry name" value="Nitroreductase-like"/>
</dbReference>
<gene>
    <name evidence="7" type="ordered locus">Desdi_1073</name>
</gene>
<comment type="cofactor">
    <cofactor evidence="1">
        <name>FMN</name>
        <dbReference type="ChEBI" id="CHEBI:58210"/>
    </cofactor>
</comment>
<evidence type="ECO:0000313" key="8">
    <source>
        <dbReference type="Proteomes" id="UP000010797"/>
    </source>
</evidence>
<dbReference type="RefSeq" id="WP_015261586.1">
    <property type="nucleotide sequence ID" value="NC_019903.1"/>
</dbReference>
<dbReference type="Gene3D" id="3.40.109.10">
    <property type="entry name" value="NADH Oxidase"/>
    <property type="match status" value="1"/>
</dbReference>
<keyword evidence="3" id="KW-0285">Flavoprotein</keyword>
<evidence type="ECO:0000256" key="3">
    <source>
        <dbReference type="ARBA" id="ARBA00022630"/>
    </source>
</evidence>
<organism evidence="7 8">
    <name type="scientific">Desulfitobacterium dichloroeliminans (strain LMG P-21439 / DCA1)</name>
    <dbReference type="NCBI Taxonomy" id="871963"/>
    <lineage>
        <taxon>Bacteria</taxon>
        <taxon>Bacillati</taxon>
        <taxon>Bacillota</taxon>
        <taxon>Clostridia</taxon>
        <taxon>Eubacteriales</taxon>
        <taxon>Desulfitobacteriaceae</taxon>
        <taxon>Desulfitobacterium</taxon>
    </lineage>
</organism>
<dbReference type="AlphaFoldDB" id="L0F6E5"/>
<dbReference type="GO" id="GO:0016491">
    <property type="term" value="F:oxidoreductase activity"/>
    <property type="evidence" value="ECO:0007669"/>
    <property type="project" value="UniProtKB-KW"/>
</dbReference>
<evidence type="ECO:0000256" key="4">
    <source>
        <dbReference type="ARBA" id="ARBA00022643"/>
    </source>
</evidence>
<reference evidence="8" key="1">
    <citation type="submission" date="2012-02" db="EMBL/GenBank/DDBJ databases">
        <title>Complete sequence of Desulfitobacterium dichloroeliminans LMG P-21439.</title>
        <authorList>
            <person name="Lucas S."/>
            <person name="Han J."/>
            <person name="Lapidus A."/>
            <person name="Cheng J.-F."/>
            <person name="Goodwin L."/>
            <person name="Pitluck S."/>
            <person name="Peters L."/>
            <person name="Ovchinnikova G."/>
            <person name="Teshima H."/>
            <person name="Detter J.C."/>
            <person name="Han C."/>
            <person name="Tapia R."/>
            <person name="Land M."/>
            <person name="Hauser L."/>
            <person name="Kyrpides N."/>
            <person name="Ivanova N."/>
            <person name="Pagani I."/>
            <person name="Kruse T."/>
            <person name="de Vos W.M."/>
            <person name="Boon N."/>
            <person name="Smidt H."/>
            <person name="Woyke T."/>
        </authorList>
    </citation>
    <scope>NUCLEOTIDE SEQUENCE [LARGE SCALE GENOMIC DNA]</scope>
    <source>
        <strain evidence="8">LMG P-21439 / DCA1</strain>
    </source>
</reference>
<dbReference type="Pfam" id="PF00881">
    <property type="entry name" value="Nitroreductase"/>
    <property type="match status" value="1"/>
</dbReference>
<dbReference type="PANTHER" id="PTHR43673">
    <property type="entry name" value="NAD(P)H NITROREDUCTASE YDGI-RELATED"/>
    <property type="match status" value="1"/>
</dbReference>
<protein>
    <submittedName>
        <fullName evidence="7">Nitroreductase</fullName>
    </submittedName>
</protein>
<sequence>MDTLMAIELRKSIRNYLPKPVETEIIAQLLRAGNSAPKVGFFHITVIENPEVLKEINDQALVQYKNSGDKLLMGPAAVEGYQPLYGAPVFFLFSAPFASPSNEATASCAVTCITIAATALGLGSCYIHSALLGIKGNPKLIEKIGIPFGLTPICGVVIGYSADESLTSPRSRFTEENVNYCR</sequence>
<keyword evidence="8" id="KW-1185">Reference proteome</keyword>
<dbReference type="KEGG" id="ddl:Desdi_1073"/>
<evidence type="ECO:0000259" key="6">
    <source>
        <dbReference type="Pfam" id="PF00881"/>
    </source>
</evidence>
<evidence type="ECO:0000256" key="1">
    <source>
        <dbReference type="ARBA" id="ARBA00001917"/>
    </source>
</evidence>